<evidence type="ECO:0000256" key="7">
    <source>
        <dbReference type="SAM" id="Phobius"/>
    </source>
</evidence>
<keyword evidence="5 7" id="KW-0472">Membrane</keyword>
<comment type="subcellular location">
    <subcellularLocation>
        <location evidence="1">Membrane</location>
        <topology evidence="1">Multi-pass membrane protein</topology>
    </subcellularLocation>
</comment>
<comment type="similarity">
    <text evidence="6">Belongs to the FNT transporter (TC 1.A.16) family.</text>
</comment>
<keyword evidence="2" id="KW-0813">Transport</keyword>
<keyword evidence="4 7" id="KW-1133">Transmembrane helix</keyword>
<evidence type="ECO:0000313" key="8">
    <source>
        <dbReference type="EMBL" id="SDX78364.1"/>
    </source>
</evidence>
<evidence type="ECO:0000256" key="3">
    <source>
        <dbReference type="ARBA" id="ARBA00022692"/>
    </source>
</evidence>
<feature type="transmembrane region" description="Helical" evidence="7">
    <location>
        <begin position="157"/>
        <end position="176"/>
    </location>
</feature>
<dbReference type="GO" id="GO:0015499">
    <property type="term" value="F:formate transmembrane transporter activity"/>
    <property type="evidence" value="ECO:0007669"/>
    <property type="project" value="TreeGrafter"/>
</dbReference>
<dbReference type="EMBL" id="FNOU01000007">
    <property type="protein sequence ID" value="SDX78364.1"/>
    <property type="molecule type" value="Genomic_DNA"/>
</dbReference>
<organism evidence="8 9">
    <name type="scientific">Eubacterium barkeri</name>
    <name type="common">Clostridium barkeri</name>
    <dbReference type="NCBI Taxonomy" id="1528"/>
    <lineage>
        <taxon>Bacteria</taxon>
        <taxon>Bacillati</taxon>
        <taxon>Bacillota</taxon>
        <taxon>Clostridia</taxon>
        <taxon>Eubacteriales</taxon>
        <taxon>Eubacteriaceae</taxon>
        <taxon>Eubacterium</taxon>
    </lineage>
</organism>
<dbReference type="InterPro" id="IPR023271">
    <property type="entry name" value="Aquaporin-like"/>
</dbReference>
<evidence type="ECO:0000313" key="9">
    <source>
        <dbReference type="Proteomes" id="UP000199652"/>
    </source>
</evidence>
<dbReference type="InterPro" id="IPR024002">
    <property type="entry name" value="For/NO2_transpt_CS"/>
</dbReference>
<dbReference type="AlphaFoldDB" id="A0A1H3EKA5"/>
<evidence type="ECO:0000256" key="5">
    <source>
        <dbReference type="ARBA" id="ARBA00023136"/>
    </source>
</evidence>
<protein>
    <submittedName>
        <fullName evidence="8">Formate/nitrite transporter</fullName>
    </submittedName>
</protein>
<dbReference type="FunFam" id="1.20.1080.10:FF:000011">
    <property type="entry name" value="Formate family transporter"/>
    <property type="match status" value="1"/>
</dbReference>
<dbReference type="InterPro" id="IPR000292">
    <property type="entry name" value="For/NO2_transpt"/>
</dbReference>
<sequence length="260" mass="27801">MSSFLTPAEIGEVWIGNGVKKANLPILKMFLLGIFAGIFIGFGAHGFILATAAVSGGTDALVAKLIGASVFPVGLMLVILCGGELFTGNNLLTLAWMDKKITVKQLLINWLVVYIGNLVGSIFLAFLLAKSGLYTEAVMATATSIAVKKVTISFSNAVIRGIFCNILVVLACWLQAGSKDMIGKIWGIWFPIMLFVFSGFEHSVANMTYIPLGIFLGAEVSWGQLFMGNLIPVTIGNIIGGAVIVPCVYYYSFLRKSISA</sequence>
<keyword evidence="3 7" id="KW-0812">Transmembrane</keyword>
<feature type="transmembrane region" description="Helical" evidence="7">
    <location>
        <begin position="188"/>
        <end position="210"/>
    </location>
</feature>
<evidence type="ECO:0000256" key="4">
    <source>
        <dbReference type="ARBA" id="ARBA00022989"/>
    </source>
</evidence>
<feature type="transmembrane region" description="Helical" evidence="7">
    <location>
        <begin position="30"/>
        <end position="53"/>
    </location>
</feature>
<evidence type="ECO:0000256" key="1">
    <source>
        <dbReference type="ARBA" id="ARBA00004141"/>
    </source>
</evidence>
<dbReference type="NCBIfam" id="TIGR00790">
    <property type="entry name" value="fnt"/>
    <property type="match status" value="1"/>
</dbReference>
<gene>
    <name evidence="8" type="ORF">SAMN04488579_10775</name>
</gene>
<proteinExistence type="inferred from homology"/>
<dbReference type="STRING" id="1528.SAMN04488579_10775"/>
<feature type="transmembrane region" description="Helical" evidence="7">
    <location>
        <begin position="65"/>
        <end position="86"/>
    </location>
</feature>
<evidence type="ECO:0000256" key="6">
    <source>
        <dbReference type="ARBA" id="ARBA00049660"/>
    </source>
</evidence>
<accession>A0A1H3EKA5</accession>
<dbReference type="PANTHER" id="PTHR30520">
    <property type="entry name" value="FORMATE TRANSPORTER-RELATED"/>
    <property type="match status" value="1"/>
</dbReference>
<dbReference type="Gene3D" id="1.20.1080.10">
    <property type="entry name" value="Glycerol uptake facilitator protein"/>
    <property type="match status" value="1"/>
</dbReference>
<feature type="transmembrane region" description="Helical" evidence="7">
    <location>
        <begin position="230"/>
        <end position="251"/>
    </location>
</feature>
<evidence type="ECO:0000256" key="2">
    <source>
        <dbReference type="ARBA" id="ARBA00022448"/>
    </source>
</evidence>
<dbReference type="RefSeq" id="WP_090244445.1">
    <property type="nucleotide sequence ID" value="NZ_FNOU01000007.1"/>
</dbReference>
<dbReference type="Proteomes" id="UP000199652">
    <property type="component" value="Unassembled WGS sequence"/>
</dbReference>
<name>A0A1H3EKA5_EUBBA</name>
<dbReference type="PROSITE" id="PS01005">
    <property type="entry name" value="FORMATE_NITRITE_TP_1"/>
    <property type="match status" value="1"/>
</dbReference>
<reference evidence="9" key="1">
    <citation type="submission" date="2016-10" db="EMBL/GenBank/DDBJ databases">
        <authorList>
            <person name="Varghese N."/>
            <person name="Submissions S."/>
        </authorList>
    </citation>
    <scope>NUCLEOTIDE SEQUENCE [LARGE SCALE GENOMIC DNA]</scope>
    <source>
        <strain evidence="9">VPI 5359</strain>
    </source>
</reference>
<dbReference type="GO" id="GO:0005886">
    <property type="term" value="C:plasma membrane"/>
    <property type="evidence" value="ECO:0007669"/>
    <property type="project" value="TreeGrafter"/>
</dbReference>
<dbReference type="Pfam" id="PF01226">
    <property type="entry name" value="Form_Nir_trans"/>
    <property type="match status" value="1"/>
</dbReference>
<dbReference type="OrthoDB" id="9786493at2"/>
<dbReference type="PANTHER" id="PTHR30520:SF6">
    <property type="entry name" value="FORMATE_NITRATE FAMILY TRANSPORTER (EUROFUNG)"/>
    <property type="match status" value="1"/>
</dbReference>
<keyword evidence="9" id="KW-1185">Reference proteome</keyword>
<feature type="transmembrane region" description="Helical" evidence="7">
    <location>
        <begin position="107"/>
        <end position="129"/>
    </location>
</feature>